<protein>
    <submittedName>
        <fullName evidence="4">Glycosyltransferase family 4 protein</fullName>
    </submittedName>
</protein>
<organism evidence="4 5">
    <name type="scientific">Flavobacterium qiangtangense</name>
    <dbReference type="NCBI Taxonomy" id="1442595"/>
    <lineage>
        <taxon>Bacteria</taxon>
        <taxon>Pseudomonadati</taxon>
        <taxon>Bacteroidota</taxon>
        <taxon>Flavobacteriia</taxon>
        <taxon>Flavobacteriales</taxon>
        <taxon>Flavobacteriaceae</taxon>
        <taxon>Flavobacterium</taxon>
    </lineage>
</organism>
<evidence type="ECO:0000256" key="1">
    <source>
        <dbReference type="ARBA" id="ARBA00022679"/>
    </source>
</evidence>
<accession>A0ABW1PQ96</accession>
<gene>
    <name evidence="4" type="ORF">ACFPVY_12210</name>
</gene>
<proteinExistence type="predicted"/>
<evidence type="ECO:0000259" key="2">
    <source>
        <dbReference type="Pfam" id="PF00534"/>
    </source>
</evidence>
<name>A0ABW1PQ96_9FLAO</name>
<keyword evidence="5" id="KW-1185">Reference proteome</keyword>
<dbReference type="Proteomes" id="UP001596287">
    <property type="component" value="Unassembled WGS sequence"/>
</dbReference>
<keyword evidence="1" id="KW-0808">Transferase</keyword>
<sequence length="361" mass="42285">MKPINIFIDCHVFDGGFQGTTSYIRGIYQELVKHSYINFYFASHDMAVLKDVFGTAENIYYLQYSSHNKFWRLLVDIPKLIKDNKIDYAHFQYIVPPIKYCKYINTVHDVLFLDYPRYFPLSYKIKNKFLFKWSARHSDIVLTVSEYSKNQIKKHFGINQVFVTPNAVDTIFFKKYDKSKMEAEVLSKFKVQNYWLFISRWEPRKNHHTLLKVFVDGEFYKNHDLVFVGDKAILNQHYNQLYNSLSEDIKKKIHSFSKVTFSDLLLFLRGARLSVYPSIAEGFGIPPLEAVAAGIPSVCSGTTSMADFSFLKKYSFNPLDASDVDNIIRETLRDFEPIPKETILEMYNWKIGAEALYKLLK</sequence>
<dbReference type="Pfam" id="PF13439">
    <property type="entry name" value="Glyco_transf_4"/>
    <property type="match status" value="1"/>
</dbReference>
<feature type="domain" description="Glycosyltransferase subfamily 4-like N-terminal" evidence="3">
    <location>
        <begin position="20"/>
        <end position="170"/>
    </location>
</feature>
<dbReference type="InterPro" id="IPR028098">
    <property type="entry name" value="Glyco_trans_4-like_N"/>
</dbReference>
<dbReference type="PANTHER" id="PTHR46401:SF2">
    <property type="entry name" value="GLYCOSYLTRANSFERASE WBBK-RELATED"/>
    <property type="match status" value="1"/>
</dbReference>
<dbReference type="Pfam" id="PF00534">
    <property type="entry name" value="Glycos_transf_1"/>
    <property type="match status" value="1"/>
</dbReference>
<dbReference type="Gene3D" id="3.40.50.2000">
    <property type="entry name" value="Glycogen Phosphorylase B"/>
    <property type="match status" value="2"/>
</dbReference>
<dbReference type="EMBL" id="JBHSQB010000009">
    <property type="protein sequence ID" value="MFC6097409.1"/>
    <property type="molecule type" value="Genomic_DNA"/>
</dbReference>
<reference evidence="5" key="1">
    <citation type="journal article" date="2019" name="Int. J. Syst. Evol. Microbiol.">
        <title>The Global Catalogue of Microorganisms (GCM) 10K type strain sequencing project: providing services to taxonomists for standard genome sequencing and annotation.</title>
        <authorList>
            <consortium name="The Broad Institute Genomics Platform"/>
            <consortium name="The Broad Institute Genome Sequencing Center for Infectious Disease"/>
            <person name="Wu L."/>
            <person name="Ma J."/>
        </authorList>
    </citation>
    <scope>NUCLEOTIDE SEQUENCE [LARGE SCALE GENOMIC DNA]</scope>
    <source>
        <strain evidence="5">CCUG 49679</strain>
    </source>
</reference>
<dbReference type="PANTHER" id="PTHR46401">
    <property type="entry name" value="GLYCOSYLTRANSFERASE WBBK-RELATED"/>
    <property type="match status" value="1"/>
</dbReference>
<evidence type="ECO:0000313" key="5">
    <source>
        <dbReference type="Proteomes" id="UP001596287"/>
    </source>
</evidence>
<dbReference type="CDD" id="cd03809">
    <property type="entry name" value="GT4_MtfB-like"/>
    <property type="match status" value="1"/>
</dbReference>
<dbReference type="InterPro" id="IPR001296">
    <property type="entry name" value="Glyco_trans_1"/>
</dbReference>
<dbReference type="SUPFAM" id="SSF53756">
    <property type="entry name" value="UDP-Glycosyltransferase/glycogen phosphorylase"/>
    <property type="match status" value="1"/>
</dbReference>
<evidence type="ECO:0000259" key="3">
    <source>
        <dbReference type="Pfam" id="PF13439"/>
    </source>
</evidence>
<feature type="domain" description="Glycosyl transferase family 1" evidence="2">
    <location>
        <begin position="186"/>
        <end position="306"/>
    </location>
</feature>
<dbReference type="RefSeq" id="WP_379792370.1">
    <property type="nucleotide sequence ID" value="NZ_JBHSQB010000009.1"/>
</dbReference>
<comment type="caution">
    <text evidence="4">The sequence shown here is derived from an EMBL/GenBank/DDBJ whole genome shotgun (WGS) entry which is preliminary data.</text>
</comment>
<evidence type="ECO:0000313" key="4">
    <source>
        <dbReference type="EMBL" id="MFC6097409.1"/>
    </source>
</evidence>